<organism evidence="1 2">
    <name type="scientific">Rhizocola hellebori</name>
    <dbReference type="NCBI Taxonomy" id="1392758"/>
    <lineage>
        <taxon>Bacteria</taxon>
        <taxon>Bacillati</taxon>
        <taxon>Actinomycetota</taxon>
        <taxon>Actinomycetes</taxon>
        <taxon>Micromonosporales</taxon>
        <taxon>Micromonosporaceae</taxon>
        <taxon>Rhizocola</taxon>
    </lineage>
</organism>
<reference evidence="1" key="1">
    <citation type="submission" date="2021-01" db="EMBL/GenBank/DDBJ databases">
        <title>Whole genome shotgun sequence of Rhizocola hellebori NBRC 109834.</title>
        <authorList>
            <person name="Komaki H."/>
            <person name="Tamura T."/>
        </authorList>
    </citation>
    <scope>NUCLEOTIDE SEQUENCE</scope>
    <source>
        <strain evidence="1">NBRC 109834</strain>
    </source>
</reference>
<evidence type="ECO:0000313" key="2">
    <source>
        <dbReference type="Proteomes" id="UP000612899"/>
    </source>
</evidence>
<dbReference type="Proteomes" id="UP000612899">
    <property type="component" value="Unassembled WGS sequence"/>
</dbReference>
<dbReference type="RefSeq" id="WP_203907801.1">
    <property type="nucleotide sequence ID" value="NZ_BONY01000010.1"/>
</dbReference>
<accession>A0A8J3VDU8</accession>
<keyword evidence="2" id="KW-1185">Reference proteome</keyword>
<protein>
    <submittedName>
        <fullName evidence="1">Uncharacterized protein</fullName>
    </submittedName>
</protein>
<sequence length="113" mass="11959">MALTRRGSRPIVVRGIEYRWLVRSRPSYGQGTGAPLTLAVELPGLHGAVLVIKTDAARPDNWIGARSVVIRPAQVAACIMAALHSGWRPAQPGPAFRVDAALASQASAPTSRP</sequence>
<dbReference type="AlphaFoldDB" id="A0A8J3VDU8"/>
<gene>
    <name evidence="1" type="ORF">Rhe02_19610</name>
</gene>
<name>A0A8J3VDU8_9ACTN</name>
<proteinExistence type="predicted"/>
<dbReference type="EMBL" id="BONY01000010">
    <property type="protein sequence ID" value="GIH03894.1"/>
    <property type="molecule type" value="Genomic_DNA"/>
</dbReference>
<comment type="caution">
    <text evidence="1">The sequence shown here is derived from an EMBL/GenBank/DDBJ whole genome shotgun (WGS) entry which is preliminary data.</text>
</comment>
<evidence type="ECO:0000313" key="1">
    <source>
        <dbReference type="EMBL" id="GIH03894.1"/>
    </source>
</evidence>